<dbReference type="AlphaFoldDB" id="A0AA35YCC9"/>
<keyword evidence="3" id="KW-1185">Reference proteome</keyword>
<reference evidence="2" key="1">
    <citation type="submission" date="2023-04" db="EMBL/GenBank/DDBJ databases">
        <authorList>
            <person name="Vijverberg K."/>
            <person name="Xiong W."/>
            <person name="Schranz E."/>
        </authorList>
    </citation>
    <scope>NUCLEOTIDE SEQUENCE</scope>
</reference>
<feature type="compositionally biased region" description="Basic and acidic residues" evidence="1">
    <location>
        <begin position="21"/>
        <end position="35"/>
    </location>
</feature>
<feature type="compositionally biased region" description="Basic residues" evidence="1">
    <location>
        <begin position="127"/>
        <end position="136"/>
    </location>
</feature>
<evidence type="ECO:0000313" key="3">
    <source>
        <dbReference type="Proteomes" id="UP001177003"/>
    </source>
</evidence>
<evidence type="ECO:0000313" key="2">
    <source>
        <dbReference type="EMBL" id="CAI9266778.1"/>
    </source>
</evidence>
<feature type="region of interest" description="Disordered" evidence="1">
    <location>
        <begin position="1"/>
        <end position="45"/>
    </location>
</feature>
<sequence length="248" mass="27274">MKKRVLLAREEEKKTKRSKKVAAESFEKPVKESKSTKSPKKVPITEAEPIQPEVVVADTLLTQNEIIPSKTGVFRRIKMKSKHKSRSPLMNVVRKPQVSHQGVIFCDMPAPASPSSKKGRANDTAKHISKKKKKSRLIISSESTTDENETIQETPEAGPQKDSSHIASTDVIPPAVSVAKTISVEARTSDIFVNIYDMDANVTMGEDASHTGDNENKNFMEVFTLLKELKTLSSTPASSSLLSSEDLS</sequence>
<organism evidence="2 3">
    <name type="scientific">Lactuca saligna</name>
    <name type="common">Willowleaf lettuce</name>
    <dbReference type="NCBI Taxonomy" id="75948"/>
    <lineage>
        <taxon>Eukaryota</taxon>
        <taxon>Viridiplantae</taxon>
        <taxon>Streptophyta</taxon>
        <taxon>Embryophyta</taxon>
        <taxon>Tracheophyta</taxon>
        <taxon>Spermatophyta</taxon>
        <taxon>Magnoliopsida</taxon>
        <taxon>eudicotyledons</taxon>
        <taxon>Gunneridae</taxon>
        <taxon>Pentapetalae</taxon>
        <taxon>asterids</taxon>
        <taxon>campanulids</taxon>
        <taxon>Asterales</taxon>
        <taxon>Asteraceae</taxon>
        <taxon>Cichorioideae</taxon>
        <taxon>Cichorieae</taxon>
        <taxon>Lactucinae</taxon>
        <taxon>Lactuca</taxon>
    </lineage>
</organism>
<dbReference type="Proteomes" id="UP001177003">
    <property type="component" value="Chromosome 1"/>
</dbReference>
<accession>A0AA35YCC9</accession>
<name>A0AA35YCC9_LACSI</name>
<protein>
    <submittedName>
        <fullName evidence="2">Uncharacterized protein</fullName>
    </submittedName>
</protein>
<feature type="region of interest" description="Disordered" evidence="1">
    <location>
        <begin position="109"/>
        <end position="167"/>
    </location>
</feature>
<gene>
    <name evidence="2" type="ORF">LSALG_LOCUS7305</name>
</gene>
<dbReference type="EMBL" id="OX465077">
    <property type="protein sequence ID" value="CAI9266778.1"/>
    <property type="molecule type" value="Genomic_DNA"/>
</dbReference>
<evidence type="ECO:0000256" key="1">
    <source>
        <dbReference type="SAM" id="MobiDB-lite"/>
    </source>
</evidence>
<proteinExistence type="predicted"/>